<reference evidence="1 2" key="1">
    <citation type="submission" date="2019-07" db="EMBL/GenBank/DDBJ databases">
        <title>Genomics analysis of Aphanomyces spp. identifies a new class of oomycete effector associated with host adaptation.</title>
        <authorList>
            <person name="Gaulin E."/>
        </authorList>
    </citation>
    <scope>NUCLEOTIDE SEQUENCE [LARGE SCALE GENOMIC DNA]</scope>
    <source>
        <strain evidence="1 2">ATCC 201684</strain>
    </source>
</reference>
<dbReference type="AlphaFoldDB" id="A0A6G0XPX4"/>
<dbReference type="PANTHER" id="PTHR47169">
    <property type="entry name" value="OS01G0541250 PROTEIN"/>
    <property type="match status" value="1"/>
</dbReference>
<sequence>MFAIRSSINRPTGTSVLSTIVVTKNVYREYLLSKVLPAIKSMWISEHGQDNGTIFIQQDNARPHVSVDDAMFAARAKELDLNVRLINQPAQSPDLNVLDLGFFNSIQLQQQMECRTMEDLICAVQEAFTQLPAMTLEKTFRTWRRVMLACVECHGDNTFKIPRSKKDEDYTAALELMNLRLEEEDRLNEVYDLMNAFSL</sequence>
<dbReference type="GO" id="GO:0003676">
    <property type="term" value="F:nucleic acid binding"/>
    <property type="evidence" value="ECO:0007669"/>
    <property type="project" value="InterPro"/>
</dbReference>
<name>A0A6G0XPX4_9STRA</name>
<keyword evidence="2" id="KW-1185">Reference proteome</keyword>
<proteinExistence type="predicted"/>
<dbReference type="Gene3D" id="3.30.420.10">
    <property type="entry name" value="Ribonuclease H-like superfamily/Ribonuclease H"/>
    <property type="match status" value="1"/>
</dbReference>
<dbReference type="VEuPathDB" id="FungiDB:AeMF1_018659"/>
<dbReference type="InterPro" id="IPR036397">
    <property type="entry name" value="RNaseH_sf"/>
</dbReference>
<dbReference type="Proteomes" id="UP000481153">
    <property type="component" value="Unassembled WGS sequence"/>
</dbReference>
<protein>
    <recommendedName>
        <fullName evidence="3">Tc1-like transposase DDE domain-containing protein</fullName>
    </recommendedName>
</protein>
<dbReference type="EMBL" id="VJMJ01000027">
    <property type="protein sequence ID" value="KAF0742544.1"/>
    <property type="molecule type" value="Genomic_DNA"/>
</dbReference>
<evidence type="ECO:0000313" key="2">
    <source>
        <dbReference type="Proteomes" id="UP000481153"/>
    </source>
</evidence>
<evidence type="ECO:0008006" key="3">
    <source>
        <dbReference type="Google" id="ProtNLM"/>
    </source>
</evidence>
<organism evidence="1 2">
    <name type="scientific">Aphanomyces euteiches</name>
    <dbReference type="NCBI Taxonomy" id="100861"/>
    <lineage>
        <taxon>Eukaryota</taxon>
        <taxon>Sar</taxon>
        <taxon>Stramenopiles</taxon>
        <taxon>Oomycota</taxon>
        <taxon>Saprolegniomycetes</taxon>
        <taxon>Saprolegniales</taxon>
        <taxon>Verrucalvaceae</taxon>
        <taxon>Aphanomyces</taxon>
    </lineage>
</organism>
<gene>
    <name evidence="1" type="ORF">Ae201684_002635</name>
</gene>
<comment type="caution">
    <text evidence="1">The sequence shown here is derived from an EMBL/GenBank/DDBJ whole genome shotgun (WGS) entry which is preliminary data.</text>
</comment>
<evidence type="ECO:0000313" key="1">
    <source>
        <dbReference type="EMBL" id="KAF0742544.1"/>
    </source>
</evidence>
<accession>A0A6G0XPX4</accession>
<dbReference type="PANTHER" id="PTHR47169:SF2">
    <property type="entry name" value="OS01G0541250 PROTEIN"/>
    <property type="match status" value="1"/>
</dbReference>